<dbReference type="InterPro" id="IPR027350">
    <property type="entry name" value="GT23_dom"/>
</dbReference>
<evidence type="ECO:0000313" key="11">
    <source>
        <dbReference type="Proteomes" id="UP000007819"/>
    </source>
</evidence>
<proteinExistence type="inferred from homology"/>
<evidence type="ECO:0000256" key="7">
    <source>
        <dbReference type="SAM" id="Phobius"/>
    </source>
</evidence>
<feature type="domain" description="GT23" evidence="9">
    <location>
        <begin position="185"/>
        <end position="482"/>
    </location>
</feature>
<dbReference type="Gene3D" id="2.30.30.40">
    <property type="entry name" value="SH3 Domains"/>
    <property type="match status" value="1"/>
</dbReference>
<evidence type="ECO:0000256" key="4">
    <source>
        <dbReference type="PROSITE-ProRule" id="PRU00192"/>
    </source>
</evidence>
<dbReference type="PROSITE" id="PS51659">
    <property type="entry name" value="GT23"/>
    <property type="match status" value="1"/>
</dbReference>
<dbReference type="PANTHER" id="PTHR13132">
    <property type="entry name" value="ALPHA- 1,6 -FUCOSYLTRANSFERASE"/>
    <property type="match status" value="1"/>
</dbReference>
<keyword evidence="7" id="KW-1133">Transmembrane helix</keyword>
<dbReference type="InterPro" id="IPR035653">
    <property type="entry name" value="Fut8_SH3"/>
</dbReference>
<dbReference type="Gene3D" id="1.10.287.1060">
    <property type="entry name" value="ESAT-6-like"/>
    <property type="match status" value="1"/>
</dbReference>
<keyword evidence="3 5" id="KW-0808">Transferase</keyword>
<feature type="transmembrane region" description="Helical" evidence="7">
    <location>
        <begin position="6"/>
        <end position="28"/>
    </location>
</feature>
<evidence type="ECO:0008006" key="12">
    <source>
        <dbReference type="Google" id="ProtNLM"/>
    </source>
</evidence>
<dbReference type="Pfam" id="PF19745">
    <property type="entry name" value="FUT8_N_cat"/>
    <property type="match status" value="1"/>
</dbReference>
<dbReference type="CDD" id="cd11300">
    <property type="entry name" value="Fut8_like"/>
    <property type="match status" value="1"/>
</dbReference>
<evidence type="ECO:0000313" key="10">
    <source>
        <dbReference type="EnsemblMetazoa" id="XP_029342410.1"/>
    </source>
</evidence>
<keyword evidence="7" id="KW-0812">Transmembrane</keyword>
<feature type="coiled-coil region" evidence="6">
    <location>
        <begin position="37"/>
        <end position="71"/>
    </location>
</feature>
<dbReference type="CDD" id="cd11792">
    <property type="entry name" value="SH3_Fut8"/>
    <property type="match status" value="1"/>
</dbReference>
<dbReference type="PROSITE" id="PS50002">
    <property type="entry name" value="SH3"/>
    <property type="match status" value="1"/>
</dbReference>
<dbReference type="EnsemblMetazoa" id="XM_029486550.1">
    <property type="protein sequence ID" value="XP_029342410.1"/>
    <property type="gene ID" value="LOC100166386"/>
</dbReference>
<feature type="domain" description="SH3" evidence="8">
    <location>
        <begin position="491"/>
        <end position="552"/>
    </location>
</feature>
<dbReference type="KEGG" id="api:100166386"/>
<dbReference type="InterPro" id="IPR036028">
    <property type="entry name" value="SH3-like_dom_sf"/>
</dbReference>
<keyword evidence="1 4" id="KW-0728">SH3 domain</keyword>
<keyword evidence="11" id="KW-1185">Reference proteome</keyword>
<dbReference type="GeneID" id="100166386"/>
<evidence type="ECO:0000256" key="3">
    <source>
        <dbReference type="ARBA" id="ARBA00022679"/>
    </source>
</evidence>
<reference evidence="11" key="1">
    <citation type="submission" date="2010-06" db="EMBL/GenBank/DDBJ databases">
        <authorList>
            <person name="Jiang H."/>
            <person name="Abraham K."/>
            <person name="Ali S."/>
            <person name="Alsbrooks S.L."/>
            <person name="Anim B.N."/>
            <person name="Anosike U.S."/>
            <person name="Attaway T."/>
            <person name="Bandaranaike D.P."/>
            <person name="Battles P.K."/>
            <person name="Bell S.N."/>
            <person name="Bell A.V."/>
            <person name="Beltran B."/>
            <person name="Bickham C."/>
            <person name="Bustamante Y."/>
            <person name="Caleb T."/>
            <person name="Canada A."/>
            <person name="Cardenas V."/>
            <person name="Carter K."/>
            <person name="Chacko J."/>
            <person name="Chandrabose M.N."/>
            <person name="Chavez D."/>
            <person name="Chavez A."/>
            <person name="Chen L."/>
            <person name="Chu H.-S."/>
            <person name="Claassen K.J."/>
            <person name="Cockrell R."/>
            <person name="Collins M."/>
            <person name="Cooper J.A."/>
            <person name="Cree A."/>
            <person name="Curry S.M."/>
            <person name="Da Y."/>
            <person name="Dao M.D."/>
            <person name="Das B."/>
            <person name="Davila M.-L."/>
            <person name="Davy-Carroll L."/>
            <person name="Denson S."/>
            <person name="Dinh H."/>
            <person name="Ebong V.E."/>
            <person name="Edwards J.R."/>
            <person name="Egan A."/>
            <person name="El-Daye J."/>
            <person name="Escobedo L."/>
            <person name="Fernandez S."/>
            <person name="Fernando P.R."/>
            <person name="Flagg N."/>
            <person name="Forbes L.D."/>
            <person name="Fowler R.G."/>
            <person name="Fu Q."/>
            <person name="Gabisi R.A."/>
            <person name="Ganer J."/>
            <person name="Garbino Pronczuk A."/>
            <person name="Garcia R.M."/>
            <person name="Garner T."/>
            <person name="Garrett T.E."/>
            <person name="Gonzalez D.A."/>
            <person name="Hamid H."/>
            <person name="Hawkins E.S."/>
            <person name="Hirani K."/>
            <person name="Hogues M.E."/>
            <person name="Hollins B."/>
            <person name="Hsiao C.-H."/>
            <person name="Jabil R."/>
            <person name="James M.L."/>
            <person name="Jhangiani S.N."/>
            <person name="Johnson B."/>
            <person name="Johnson Q."/>
            <person name="Joshi V."/>
            <person name="Kalu J.B."/>
            <person name="Kam C."/>
            <person name="Kashfia A."/>
            <person name="Keebler J."/>
            <person name="Kisamo H."/>
            <person name="Kovar C.L."/>
            <person name="Lago L.A."/>
            <person name="Lai C.-Y."/>
            <person name="Laidlaw J."/>
            <person name="Lara F."/>
            <person name="Le T.-K."/>
            <person name="Lee S.L."/>
            <person name="Legall F.H."/>
            <person name="Lemon S.J."/>
            <person name="Lewis L.R."/>
            <person name="Li B."/>
            <person name="Liu Y."/>
            <person name="Liu Y.-S."/>
            <person name="Lopez J."/>
            <person name="Lozado R.J."/>
            <person name="Lu J."/>
            <person name="Madu R.C."/>
            <person name="Maheshwari M."/>
            <person name="Maheshwari R."/>
            <person name="Malloy K."/>
            <person name="Martinez E."/>
            <person name="Mathew T."/>
            <person name="Mercado I.C."/>
            <person name="Mercado C."/>
            <person name="Meyer B."/>
            <person name="Montgomery K."/>
            <person name="Morgan M.B."/>
            <person name="Munidasa M."/>
            <person name="Nazareth L.V."/>
            <person name="Nelson J."/>
            <person name="Ng B.M."/>
            <person name="Nguyen N.B."/>
            <person name="Nguyen P.Q."/>
            <person name="Nguyen T."/>
            <person name="Obregon M."/>
            <person name="Okwuonu G.O."/>
            <person name="Onwere C.G."/>
            <person name="Orozco G."/>
            <person name="Parra A."/>
            <person name="Patel S."/>
            <person name="Patil S."/>
            <person name="Perez A."/>
            <person name="Perez Y."/>
            <person name="Pham C."/>
            <person name="Primus E.L."/>
            <person name="Pu L.-L."/>
            <person name="Puazo M."/>
            <person name="Qin X."/>
            <person name="Quiroz J.B."/>
            <person name="Reese J."/>
            <person name="Richards S."/>
            <person name="Rives C.M."/>
            <person name="Robberts R."/>
            <person name="Ruiz S.J."/>
            <person name="Ruiz M.J."/>
            <person name="Santibanez J."/>
            <person name="Schneider B.W."/>
            <person name="Sisson I."/>
            <person name="Smith M."/>
            <person name="Sodergren E."/>
            <person name="Song X.-Z."/>
            <person name="Song B.B."/>
            <person name="Summersgill H."/>
            <person name="Thelus R."/>
            <person name="Thornton R.D."/>
            <person name="Trejos Z.Y."/>
            <person name="Usmani K."/>
            <person name="Vattathil S."/>
            <person name="Villasana D."/>
            <person name="Walker D.L."/>
            <person name="Wang S."/>
            <person name="Wang K."/>
            <person name="White C.S."/>
            <person name="Williams A.C."/>
            <person name="Williamson J."/>
            <person name="Wilson K."/>
            <person name="Woghiren I.O."/>
            <person name="Woodworth J.R."/>
            <person name="Worley K.C."/>
            <person name="Wright R.A."/>
            <person name="Wu W."/>
            <person name="Young L."/>
            <person name="Zhang L."/>
            <person name="Zhang J."/>
            <person name="Zhu Y."/>
            <person name="Muzny D.M."/>
            <person name="Weinstock G."/>
            <person name="Gibbs R.A."/>
        </authorList>
    </citation>
    <scope>NUCLEOTIDE SEQUENCE [LARGE SCALE GENOMIC DNA]</scope>
    <source>
        <strain evidence="11">LSR1</strain>
    </source>
</reference>
<evidence type="ECO:0000259" key="9">
    <source>
        <dbReference type="PROSITE" id="PS51659"/>
    </source>
</evidence>
<dbReference type="SUPFAM" id="SSF50044">
    <property type="entry name" value="SH3-domain"/>
    <property type="match status" value="1"/>
</dbReference>
<organism evidence="10 11">
    <name type="scientific">Acyrthosiphon pisum</name>
    <name type="common">Pea aphid</name>
    <dbReference type="NCBI Taxonomy" id="7029"/>
    <lineage>
        <taxon>Eukaryota</taxon>
        <taxon>Metazoa</taxon>
        <taxon>Ecdysozoa</taxon>
        <taxon>Arthropoda</taxon>
        <taxon>Hexapoda</taxon>
        <taxon>Insecta</taxon>
        <taxon>Pterygota</taxon>
        <taxon>Neoptera</taxon>
        <taxon>Paraneoptera</taxon>
        <taxon>Hemiptera</taxon>
        <taxon>Sternorrhyncha</taxon>
        <taxon>Aphidomorpha</taxon>
        <taxon>Aphidoidea</taxon>
        <taxon>Aphididae</taxon>
        <taxon>Macrosiphini</taxon>
        <taxon>Acyrthosiphon</taxon>
    </lineage>
</organism>
<dbReference type="Gene3D" id="3.40.50.11350">
    <property type="match status" value="1"/>
</dbReference>
<dbReference type="InterPro" id="IPR045573">
    <property type="entry name" value="Fut8_N_cat"/>
</dbReference>
<dbReference type="AlphaFoldDB" id="A0A8R2JN83"/>
<protein>
    <recommendedName>
        <fullName evidence="12">Alpha-(1,6)-fucosyltransferase</fullName>
    </recommendedName>
</protein>
<dbReference type="InterPro" id="IPR001452">
    <property type="entry name" value="SH3_domain"/>
</dbReference>
<comment type="similarity">
    <text evidence="5">Belongs to the glycosyltransferase 23 family.</text>
</comment>
<dbReference type="GO" id="GO:0046921">
    <property type="term" value="F:alpha-(1-&gt;6)-fucosyltransferase activity"/>
    <property type="evidence" value="ECO:0007669"/>
    <property type="project" value="TreeGrafter"/>
</dbReference>
<sequence>MKTSQFWLKCCIIFILMCTCILLMTINLKQQQVEISKKNVNEKLSKVLLELDFLQKNNAELNHRILILTQRLRIVKNSYSNKIKLEGPTKEYELLRRRIYFNTKEFWYYVSYELRLLAKTVEGIKPFTIRMKKNINEHYLSLLNDITKLATVDDHTRWRRKEYIYLRTLVQKRLRFLQNPEDCSKAKKLFCNLISDRRSCGYGCRLHHIVNCLVVAYATNRTLFLDNLHNWGFTSGGFSSLFFPLSNTCTSSLDKNETVLPWPGNESVQVVNLTLPIAVPDGSSRMRRPLLPPFDPLVLPEDLSHRIQVLHGEPSVWWIGQFVNYIIRPQLSTIDMFQGYEDNMAFQVPTVGVHIRRTDKIGLSHKLEEYMYYVEQYYKQQQMNGKDLFKTIYLATDDPTLFKEAYKKYPDYHIFGDPELSKTGSVATRELDKSIVNINIDLFFLSRCDYLVCTFSSHVCRLAYEIINGIKYADASTQFTSLDDMYHFSDQIRRLHVAILPHKSNRPQEMDLQVDDEIEVIGNEWNGYSKGTHLRTNKTLLYPTFKVIQKTEVMYFASYPDIKISSEELED</sequence>
<dbReference type="PANTHER" id="PTHR13132:SF29">
    <property type="entry name" value="ALPHA-(1,6)-FUCOSYLTRANSFERASE"/>
    <property type="match status" value="1"/>
</dbReference>
<evidence type="ECO:0000256" key="2">
    <source>
        <dbReference type="ARBA" id="ARBA00022676"/>
    </source>
</evidence>
<keyword evidence="2 5" id="KW-0328">Glycosyltransferase</keyword>
<evidence type="ECO:0000256" key="1">
    <source>
        <dbReference type="ARBA" id="ARBA00022443"/>
    </source>
</evidence>
<name>A0A8R2JN83_ACYPI</name>
<evidence type="ECO:0000256" key="5">
    <source>
        <dbReference type="PROSITE-ProRule" id="PRU00992"/>
    </source>
</evidence>
<reference evidence="10" key="2">
    <citation type="submission" date="2022-06" db="UniProtKB">
        <authorList>
            <consortium name="EnsemblMetazoa"/>
        </authorList>
    </citation>
    <scope>IDENTIFICATION</scope>
</reference>
<evidence type="ECO:0000256" key="6">
    <source>
        <dbReference type="SAM" id="Coils"/>
    </source>
</evidence>
<dbReference type="GO" id="GO:0006487">
    <property type="term" value="P:protein N-linked glycosylation"/>
    <property type="evidence" value="ECO:0007669"/>
    <property type="project" value="TreeGrafter"/>
</dbReference>
<keyword evidence="6" id="KW-0175">Coiled coil</keyword>
<dbReference type="Proteomes" id="UP000007819">
    <property type="component" value="Chromosome A1"/>
</dbReference>
<feature type="region of interest" description="Important for donor substrate binding" evidence="5">
    <location>
        <begin position="356"/>
        <end position="357"/>
    </location>
</feature>
<accession>A0A8R2JN83</accession>
<evidence type="ECO:0000259" key="8">
    <source>
        <dbReference type="PROSITE" id="PS50002"/>
    </source>
</evidence>
<dbReference type="RefSeq" id="XP_029342410.1">
    <property type="nucleotide sequence ID" value="XM_029486550.1"/>
</dbReference>
<keyword evidence="7" id="KW-0472">Membrane</keyword>
<dbReference type="OrthoDB" id="2014825at2759"/>